<feature type="transmembrane region" description="Helical" evidence="1">
    <location>
        <begin position="127"/>
        <end position="146"/>
    </location>
</feature>
<gene>
    <name evidence="2" type="ORF">Tcan_18275</name>
</gene>
<name>A0A0B2VEN1_TOXCA</name>
<dbReference type="OMA" id="MAVGAWC"/>
<comment type="caution">
    <text evidence="2">The sequence shown here is derived from an EMBL/GenBank/DDBJ whole genome shotgun (WGS) entry which is preliminary data.</text>
</comment>
<evidence type="ECO:0000256" key="1">
    <source>
        <dbReference type="SAM" id="Phobius"/>
    </source>
</evidence>
<keyword evidence="1" id="KW-1133">Transmembrane helix</keyword>
<evidence type="ECO:0000313" key="2">
    <source>
        <dbReference type="EMBL" id="KHN80013.1"/>
    </source>
</evidence>
<proteinExistence type="predicted"/>
<feature type="transmembrane region" description="Helical" evidence="1">
    <location>
        <begin position="91"/>
        <end position="115"/>
    </location>
</feature>
<accession>A0A0B2VEN1</accession>
<dbReference type="AlphaFoldDB" id="A0A0B2VEN1"/>
<dbReference type="Gene3D" id="1.20.140.150">
    <property type="match status" value="1"/>
</dbReference>
<evidence type="ECO:0000313" key="3">
    <source>
        <dbReference type="Proteomes" id="UP000031036"/>
    </source>
</evidence>
<dbReference type="EMBL" id="JPKZ01001800">
    <property type="protein sequence ID" value="KHN80013.1"/>
    <property type="molecule type" value="Genomic_DNA"/>
</dbReference>
<reference evidence="2 3" key="1">
    <citation type="submission" date="2014-11" db="EMBL/GenBank/DDBJ databases">
        <title>Genetic blueprint of the zoonotic pathogen Toxocara canis.</title>
        <authorList>
            <person name="Zhu X.-Q."/>
            <person name="Korhonen P.K."/>
            <person name="Cai H."/>
            <person name="Young N.D."/>
            <person name="Nejsum P."/>
            <person name="von Samson-Himmelstjerna G."/>
            <person name="Boag P.R."/>
            <person name="Tan P."/>
            <person name="Li Q."/>
            <person name="Min J."/>
            <person name="Yang Y."/>
            <person name="Wang X."/>
            <person name="Fang X."/>
            <person name="Hall R.S."/>
            <person name="Hofmann A."/>
            <person name="Sternberg P.W."/>
            <person name="Jex A.R."/>
            <person name="Gasser R.B."/>
        </authorList>
    </citation>
    <scope>NUCLEOTIDE SEQUENCE [LARGE SCALE GENOMIC DNA]</scope>
    <source>
        <strain evidence="2">PN_DK_2014</strain>
    </source>
</reference>
<dbReference type="Proteomes" id="UP000031036">
    <property type="component" value="Unassembled WGS sequence"/>
</dbReference>
<dbReference type="InterPro" id="IPR009545">
    <property type="entry name" value="Claudin-like"/>
</dbReference>
<feature type="transmembrane region" description="Helical" evidence="1">
    <location>
        <begin position="174"/>
        <end position="199"/>
    </location>
</feature>
<keyword evidence="1" id="KW-0812">Transmembrane</keyword>
<dbReference type="PANTHER" id="PTHR37446">
    <property type="entry name" value="CLAUDIN-LIKE IN CAENORHABDITIS"/>
    <property type="match status" value="1"/>
</dbReference>
<keyword evidence="3" id="KW-1185">Reference proteome</keyword>
<feature type="transmembrane region" description="Helical" evidence="1">
    <location>
        <begin position="9"/>
        <end position="27"/>
    </location>
</feature>
<protein>
    <submittedName>
        <fullName evidence="2">Uncharacterized protein</fullName>
    </submittedName>
</protein>
<keyword evidence="1" id="KW-0472">Membrane</keyword>
<dbReference type="OrthoDB" id="5823731at2759"/>
<sequence length="204" mass="22423">MCLSFIGQIIYASVMLTSFTLTLAAIFSPGWRQFTVSDEIRQQYNIPTYSGLLPFFCAFQANDNAIINITIAQMDDYCGKWWNEMEDHEKAVIVAMCVALVAEVIALVWVGITICACFCKKFIIHPLPVLALCIALFLCIAIGLFGSNFKDDIDVNPANDNVLKDVLESSKLGYSFYLTCGALAGAIIDIVVGSLTVMFSNLCL</sequence>
<dbReference type="Pfam" id="PF06653">
    <property type="entry name" value="Claudin_3"/>
    <property type="match status" value="1"/>
</dbReference>
<dbReference type="PANTHER" id="PTHR37446:SF1">
    <property type="entry name" value="CLAUDIN"/>
    <property type="match status" value="1"/>
</dbReference>
<organism evidence="2 3">
    <name type="scientific">Toxocara canis</name>
    <name type="common">Canine roundworm</name>
    <dbReference type="NCBI Taxonomy" id="6265"/>
    <lineage>
        <taxon>Eukaryota</taxon>
        <taxon>Metazoa</taxon>
        <taxon>Ecdysozoa</taxon>
        <taxon>Nematoda</taxon>
        <taxon>Chromadorea</taxon>
        <taxon>Rhabditida</taxon>
        <taxon>Spirurina</taxon>
        <taxon>Ascaridomorpha</taxon>
        <taxon>Ascaridoidea</taxon>
        <taxon>Toxocaridae</taxon>
        <taxon>Toxocara</taxon>
    </lineage>
</organism>